<reference evidence="1 2" key="1">
    <citation type="submission" date="2017-09" db="EMBL/GenBank/DDBJ databases">
        <title>Complete Genome sequence of Lysobacter capsici KNU-15.</title>
        <authorList>
            <person name="Kim M.-C."/>
            <person name="Yi H."/>
            <person name="Lee D.-W."/>
            <person name="Shin J.-H."/>
        </authorList>
    </citation>
    <scope>NUCLEOTIDE SEQUENCE [LARGE SCALE GENOMIC DNA]</scope>
    <source>
        <strain evidence="1 2">KNU-15</strain>
    </source>
</reference>
<proteinExistence type="predicted"/>
<name>A0AB33EDF4_9PSED</name>
<dbReference type="EMBL" id="CP023466">
    <property type="protein sequence ID" value="ATE78464.1"/>
    <property type="molecule type" value="Genomic_DNA"/>
</dbReference>
<organism evidence="1 2">
    <name type="scientific">Pseudomonas frederiksbergensis</name>
    <dbReference type="NCBI Taxonomy" id="104087"/>
    <lineage>
        <taxon>Bacteria</taxon>
        <taxon>Pseudomonadati</taxon>
        <taxon>Pseudomonadota</taxon>
        <taxon>Gammaproteobacteria</taxon>
        <taxon>Pseudomonadales</taxon>
        <taxon>Pseudomonadaceae</taxon>
        <taxon>Pseudomonas</taxon>
    </lineage>
</organism>
<evidence type="ECO:0000313" key="1">
    <source>
        <dbReference type="EMBL" id="ATE78464.1"/>
    </source>
</evidence>
<accession>A0AB33EDF4</accession>
<gene>
    <name evidence="1" type="ORF">CNN82_19300</name>
</gene>
<protein>
    <submittedName>
        <fullName evidence="1">Uncharacterized protein</fullName>
    </submittedName>
</protein>
<dbReference type="RefSeq" id="WP_096480649.1">
    <property type="nucleotide sequence ID" value="NZ_CP023466.1"/>
</dbReference>
<dbReference type="Proteomes" id="UP000218385">
    <property type="component" value="Chromosome"/>
</dbReference>
<evidence type="ECO:0000313" key="2">
    <source>
        <dbReference type="Proteomes" id="UP000218385"/>
    </source>
</evidence>
<dbReference type="AlphaFoldDB" id="A0AB33EDF4"/>
<sequence length="154" mass="17781">MVIWAEFVDALGKSENECVRQFFSRFSEVPIVSETPDAYNDPLGKTRFYKFMKLGLEFGFRAEKLNHVHFFVQKHEGYSAYRGEILSQSAQKWTDRRISDELGPATKRVEGKKDPLIGYISPWVKYSYNGYDLSLEFDGFGGLWKVTLMRSGVV</sequence>